<keyword evidence="3" id="KW-1185">Reference proteome</keyword>
<evidence type="ECO:0000259" key="1">
    <source>
        <dbReference type="PROSITE" id="PS50990"/>
    </source>
</evidence>
<dbReference type="GO" id="GO:0005524">
    <property type="term" value="F:ATP binding"/>
    <property type="evidence" value="ECO:0007669"/>
    <property type="project" value="UniProtKB-KW"/>
</dbReference>
<sequence length="200" mass="23119">MKYLISFFCLALLFAACERFEKPAKPFPLYFQKTPSECGPACLKMVSDHYGGDYTFETLALISQMKRYEGTSMGQISEAASMLGLYNLAVKIDYQTLLEEVPYPAMLHWDGHHFLVVYKMDKDSVWLADPARGYVSYTKEEFLPHWLAKDTLNPLQEGYALLFEPTDSFFDPRTKIKVQIQSRIEKKKKDALILQEEEDN</sequence>
<dbReference type="OrthoDB" id="9760358at2"/>
<feature type="domain" description="Peptidase C39" evidence="1">
    <location>
        <begin position="32"/>
        <end position="153"/>
    </location>
</feature>
<organism evidence="2 3">
    <name type="scientific">Kordia algicida OT-1</name>
    <dbReference type="NCBI Taxonomy" id="391587"/>
    <lineage>
        <taxon>Bacteria</taxon>
        <taxon>Pseudomonadati</taxon>
        <taxon>Bacteroidota</taxon>
        <taxon>Flavobacteriia</taxon>
        <taxon>Flavobacteriales</taxon>
        <taxon>Flavobacteriaceae</taxon>
        <taxon>Kordia</taxon>
    </lineage>
</organism>
<keyword evidence="2" id="KW-0547">Nucleotide-binding</keyword>
<dbReference type="GO" id="GO:0006508">
    <property type="term" value="P:proteolysis"/>
    <property type="evidence" value="ECO:0007669"/>
    <property type="project" value="InterPro"/>
</dbReference>
<dbReference type="GO" id="GO:0008233">
    <property type="term" value="F:peptidase activity"/>
    <property type="evidence" value="ECO:0007669"/>
    <property type="project" value="InterPro"/>
</dbReference>
<dbReference type="eggNOG" id="COG2274">
    <property type="taxonomic scope" value="Bacteria"/>
</dbReference>
<gene>
    <name evidence="2" type="ORF">KAOT1_18317</name>
</gene>
<protein>
    <submittedName>
        <fullName evidence="2">ABC transporter ATP-binding protein</fullName>
    </submittedName>
</protein>
<dbReference type="PROSITE" id="PS51257">
    <property type="entry name" value="PROKAR_LIPOPROTEIN"/>
    <property type="match status" value="1"/>
</dbReference>
<dbReference type="RefSeq" id="WP_007096197.1">
    <property type="nucleotide sequence ID" value="NZ_CP142125.1"/>
</dbReference>
<keyword evidence="2" id="KW-0067">ATP-binding</keyword>
<dbReference type="GO" id="GO:0016020">
    <property type="term" value="C:membrane"/>
    <property type="evidence" value="ECO:0007669"/>
    <property type="project" value="InterPro"/>
</dbReference>
<dbReference type="EMBL" id="ABIB01000002">
    <property type="protein sequence ID" value="EDP97144.1"/>
    <property type="molecule type" value="Genomic_DNA"/>
</dbReference>
<dbReference type="PROSITE" id="PS50990">
    <property type="entry name" value="PEPTIDASE_C39"/>
    <property type="match status" value="1"/>
</dbReference>
<accession>A9DNA0</accession>
<dbReference type="AlphaFoldDB" id="A9DNA0"/>
<dbReference type="Pfam" id="PF03412">
    <property type="entry name" value="Peptidase_C39"/>
    <property type="match status" value="1"/>
</dbReference>
<dbReference type="HOGENOM" id="CLU_1364726_0_0_10"/>
<proteinExistence type="predicted"/>
<evidence type="ECO:0000313" key="3">
    <source>
        <dbReference type="Proteomes" id="UP000002945"/>
    </source>
</evidence>
<reference evidence="2 3" key="1">
    <citation type="journal article" date="2011" name="J. Bacteriol.">
        <title>Genome sequence of the algicidal bacterium Kordia algicida OT-1.</title>
        <authorList>
            <person name="Lee H.S."/>
            <person name="Kang S.G."/>
            <person name="Kwon K.K."/>
            <person name="Lee J.H."/>
            <person name="Kim S.J."/>
        </authorList>
    </citation>
    <scope>NUCLEOTIDE SEQUENCE [LARGE SCALE GENOMIC DNA]</scope>
    <source>
        <strain evidence="2 3">OT-1</strain>
    </source>
</reference>
<comment type="caution">
    <text evidence="2">The sequence shown here is derived from an EMBL/GenBank/DDBJ whole genome shotgun (WGS) entry which is preliminary data.</text>
</comment>
<dbReference type="Gene3D" id="3.90.70.10">
    <property type="entry name" value="Cysteine proteinases"/>
    <property type="match status" value="1"/>
</dbReference>
<dbReference type="STRING" id="391587.KAOT1_18317"/>
<dbReference type="InterPro" id="IPR005074">
    <property type="entry name" value="Peptidase_C39"/>
</dbReference>
<name>A9DNA0_9FLAO</name>
<evidence type="ECO:0000313" key="2">
    <source>
        <dbReference type="EMBL" id="EDP97144.1"/>
    </source>
</evidence>
<dbReference type="Proteomes" id="UP000002945">
    <property type="component" value="Unassembled WGS sequence"/>
</dbReference>